<evidence type="ECO:0000256" key="1">
    <source>
        <dbReference type="ARBA" id="ARBA00007274"/>
    </source>
</evidence>
<keyword evidence="2" id="KW-0808">Transferase</keyword>
<sequence>MTTSLNHMKVWLKHSEYPLAKKLFRLAKRIRTFEVRMPKAVNFCVYTIYVAIRSLCDVTCRLFIAQPAFRGRCEKVGSQLYLYGGVPLITGPLHVECGDRCRISGHTTFSASSHVCQPTLFIGNNVGIGWQTTIAVGTTVSIHDNVRIAGGCNLFGYSGHPLDAKSRAEGKPDELDRVGSITIKKDAWLGSRVIVQPGVVIGEGAIIAAGSVVTSDIPPFVIAAGSPAKVIKSLSPSAQRFIPNKHETRNNGSSKHKEAKSCAI</sequence>
<feature type="region of interest" description="Disordered" evidence="5">
    <location>
        <begin position="241"/>
        <end position="264"/>
    </location>
</feature>
<dbReference type="Gene3D" id="2.160.10.10">
    <property type="entry name" value="Hexapeptide repeat proteins"/>
    <property type="match status" value="1"/>
</dbReference>
<evidence type="ECO:0000256" key="3">
    <source>
        <dbReference type="ARBA" id="ARBA00022737"/>
    </source>
</evidence>
<dbReference type="PANTHER" id="PTHR23416">
    <property type="entry name" value="SIALIC ACID SYNTHASE-RELATED"/>
    <property type="match status" value="1"/>
</dbReference>
<evidence type="ECO:0000256" key="4">
    <source>
        <dbReference type="ARBA" id="ARBA00023315"/>
    </source>
</evidence>
<dbReference type="EMBL" id="JAFEUM010000002">
    <property type="protein sequence ID" value="MBM7035992.1"/>
    <property type="molecule type" value="Genomic_DNA"/>
</dbReference>
<dbReference type="Pfam" id="PF00132">
    <property type="entry name" value="Hexapep"/>
    <property type="match status" value="1"/>
</dbReference>
<dbReference type="PROSITE" id="PS00101">
    <property type="entry name" value="HEXAPEP_TRANSFERASES"/>
    <property type="match status" value="1"/>
</dbReference>
<dbReference type="InterPro" id="IPR051159">
    <property type="entry name" value="Hexapeptide_acetyltransf"/>
</dbReference>
<evidence type="ECO:0000313" key="6">
    <source>
        <dbReference type="EMBL" id="MBM7035992.1"/>
    </source>
</evidence>
<comment type="caution">
    <text evidence="6">The sequence shown here is derived from an EMBL/GenBank/DDBJ whole genome shotgun (WGS) entry which is preliminary data.</text>
</comment>
<reference evidence="6 7" key="1">
    <citation type="submission" date="2021-02" db="EMBL/GenBank/DDBJ databases">
        <authorList>
            <person name="Park J.-S."/>
        </authorList>
    </citation>
    <scope>NUCLEOTIDE SEQUENCE [LARGE SCALE GENOMIC DNA]</scope>
    <source>
        <strain evidence="6 7">188UL20-2</strain>
    </source>
</reference>
<accession>A0ABS2HHQ0</accession>
<evidence type="ECO:0000256" key="2">
    <source>
        <dbReference type="ARBA" id="ARBA00022679"/>
    </source>
</evidence>
<dbReference type="Proteomes" id="UP000809621">
    <property type="component" value="Unassembled WGS sequence"/>
</dbReference>
<proteinExistence type="inferred from homology"/>
<feature type="compositionally biased region" description="Basic and acidic residues" evidence="5">
    <location>
        <begin position="244"/>
        <end position="264"/>
    </location>
</feature>
<dbReference type="InterPro" id="IPR001451">
    <property type="entry name" value="Hexapep"/>
</dbReference>
<keyword evidence="4 6" id="KW-0012">Acyltransferase</keyword>
<dbReference type="PANTHER" id="PTHR23416:SF23">
    <property type="entry name" value="ACETYLTRANSFERASE C18B11.09C-RELATED"/>
    <property type="match status" value="1"/>
</dbReference>
<dbReference type="InterPro" id="IPR018357">
    <property type="entry name" value="Hexapep_transf_CS"/>
</dbReference>
<evidence type="ECO:0000256" key="5">
    <source>
        <dbReference type="SAM" id="MobiDB-lite"/>
    </source>
</evidence>
<dbReference type="CDD" id="cd04647">
    <property type="entry name" value="LbH_MAT_like"/>
    <property type="match status" value="1"/>
</dbReference>
<dbReference type="InterPro" id="IPR011004">
    <property type="entry name" value="Trimer_LpxA-like_sf"/>
</dbReference>
<organism evidence="6 7">
    <name type="scientific">Vibrio ulleungensis</name>
    <dbReference type="NCBI Taxonomy" id="2807619"/>
    <lineage>
        <taxon>Bacteria</taxon>
        <taxon>Pseudomonadati</taxon>
        <taxon>Pseudomonadota</taxon>
        <taxon>Gammaproteobacteria</taxon>
        <taxon>Vibrionales</taxon>
        <taxon>Vibrionaceae</taxon>
        <taxon>Vibrio</taxon>
    </lineage>
</organism>
<protein>
    <submittedName>
        <fullName evidence="6">Acyltransferase</fullName>
    </submittedName>
</protein>
<evidence type="ECO:0000313" key="7">
    <source>
        <dbReference type="Proteomes" id="UP000809621"/>
    </source>
</evidence>
<gene>
    <name evidence="6" type="ORF">JQC93_06175</name>
</gene>
<dbReference type="RefSeq" id="WP_205157605.1">
    <property type="nucleotide sequence ID" value="NZ_JAFEUM010000002.1"/>
</dbReference>
<keyword evidence="7" id="KW-1185">Reference proteome</keyword>
<dbReference type="SUPFAM" id="SSF51161">
    <property type="entry name" value="Trimeric LpxA-like enzymes"/>
    <property type="match status" value="1"/>
</dbReference>
<dbReference type="GO" id="GO:0016746">
    <property type="term" value="F:acyltransferase activity"/>
    <property type="evidence" value="ECO:0007669"/>
    <property type="project" value="UniProtKB-KW"/>
</dbReference>
<comment type="similarity">
    <text evidence="1">Belongs to the transferase hexapeptide repeat family.</text>
</comment>
<name>A0ABS2HHQ0_9VIBR</name>
<keyword evidence="3" id="KW-0677">Repeat</keyword>